<organism evidence="2 3">
    <name type="scientific">Candidatus Protochlamydia naegleriophila</name>
    <dbReference type="NCBI Taxonomy" id="389348"/>
    <lineage>
        <taxon>Bacteria</taxon>
        <taxon>Pseudomonadati</taxon>
        <taxon>Chlamydiota</taxon>
        <taxon>Chlamydiia</taxon>
        <taxon>Parachlamydiales</taxon>
        <taxon>Parachlamydiaceae</taxon>
        <taxon>Candidatus Protochlamydia</taxon>
    </lineage>
</organism>
<evidence type="ECO:0000256" key="1">
    <source>
        <dbReference type="SAM" id="Phobius"/>
    </source>
</evidence>
<dbReference type="RefSeq" id="WP_032124033.1">
    <property type="nucleotide sequence ID" value="NZ_LN879502.1"/>
</dbReference>
<feature type="transmembrane region" description="Helical" evidence="1">
    <location>
        <begin position="34"/>
        <end position="56"/>
    </location>
</feature>
<reference evidence="3" key="1">
    <citation type="submission" date="2015-09" db="EMBL/GenBank/DDBJ databases">
        <authorList>
            <person name="Bertelli C."/>
        </authorList>
    </citation>
    <scope>NUCLEOTIDE SEQUENCE [LARGE SCALE GENOMIC DNA]</scope>
    <source>
        <strain evidence="3">KNic</strain>
    </source>
</reference>
<sequence length="235" mass="26831">MISEICKNYFNGFDEILNFRMNDKKTNALGLLKILSYCTLIIPLGFATTYGVASLYGRVSQNRELSHIERRVDNQNPVRSIRSQASEINSQVVIKNFLNAIGAKARDAEVFISINNQENLIQFEHFDNKFFPTVLFGKRLDGVRLTFNLCDIQSIEIVPKIGHSLTWHDKQALAETGITFTESGFMHMPIDQLTCETAVTGYHYRMNISTKQGEKLLRIEAKLSPYQSYCFVTQD</sequence>
<proteinExistence type="predicted"/>
<dbReference type="EMBL" id="LN879502">
    <property type="protein sequence ID" value="CUI17423.1"/>
    <property type="molecule type" value="Genomic_DNA"/>
</dbReference>
<evidence type="ECO:0000313" key="3">
    <source>
        <dbReference type="Proteomes" id="UP000069902"/>
    </source>
</evidence>
<dbReference type="Proteomes" id="UP000069902">
    <property type="component" value="Chromosome cPNK"/>
</dbReference>
<dbReference type="KEGG" id="pnl:PNK_1816"/>
<keyword evidence="1" id="KW-1133">Transmembrane helix</keyword>
<protein>
    <submittedName>
        <fullName evidence="2">Uncharacterized protein</fullName>
    </submittedName>
</protein>
<dbReference type="InParanoid" id="A0A0U5JG98"/>
<dbReference type="PATRIC" id="fig|389348.3.peg.2040"/>
<accession>A0A0U5JG98</accession>
<keyword evidence="1" id="KW-0472">Membrane</keyword>
<gene>
    <name evidence="2" type="ORF">PNK_1816</name>
</gene>
<keyword evidence="3" id="KW-1185">Reference proteome</keyword>
<dbReference type="STRING" id="389348.PNK_1816"/>
<evidence type="ECO:0000313" key="2">
    <source>
        <dbReference type="EMBL" id="CUI17423.1"/>
    </source>
</evidence>
<dbReference type="AlphaFoldDB" id="A0A0U5JG98"/>
<name>A0A0U5JG98_9BACT</name>
<keyword evidence="1" id="KW-0812">Transmembrane</keyword>